<protein>
    <recommendedName>
        <fullName evidence="4">PepSY domain-containing protein</fullName>
    </recommendedName>
</protein>
<keyword evidence="1" id="KW-1133">Transmembrane helix</keyword>
<evidence type="ECO:0000313" key="2">
    <source>
        <dbReference type="EMBL" id="MBD2197218.1"/>
    </source>
</evidence>
<feature type="transmembrane region" description="Helical" evidence="1">
    <location>
        <begin position="21"/>
        <end position="41"/>
    </location>
</feature>
<keyword evidence="3" id="KW-1185">Reference proteome</keyword>
<dbReference type="RefSeq" id="WP_190544296.1">
    <property type="nucleotide sequence ID" value="NZ_CAWPNO010000058.1"/>
</dbReference>
<accession>A0ABR8ABI9</accession>
<evidence type="ECO:0008006" key="4">
    <source>
        <dbReference type="Google" id="ProtNLM"/>
    </source>
</evidence>
<evidence type="ECO:0000313" key="3">
    <source>
        <dbReference type="Proteomes" id="UP000658514"/>
    </source>
</evidence>
<sequence>MNGISKLSHSMKTICHFPQNVIFSLALTSFICGIGLIDNYANAAPNVAHIQLAQTGQNNQNRLPKNVARAILKDAAKRVDLPVSELKITKATTKTFSNPCIFRFGEVCTREYRPVNGWEVIVQVKDQSWTYHANRSGSEVYLDPKSNQSITVPLPKAIANKILNDAAKRSGVAVGDLKISETTSISFGNRCTFNFGEICTADYNPVHGWRVIVQVKNEPWTYHVNRSGSQIILDPIIREWPKVTLTTAIGSKILDDAAKRSGVAVGDLKITQATAKNFGNPCEFGFGEVCTKEYNPVPGWEVIVQVKDKSWTYHVNRVGSQIILDPKINPSANVTLPRAIANNILNDAAKRSGVAVANLQITQATAKTFGNQCHFGFGEVCAEIYQPVEGWEVLVKVKEQSWTYHANKSGSAIVLDPKAV</sequence>
<reference evidence="2 3" key="1">
    <citation type="journal article" date="2020" name="ISME J.">
        <title>Comparative genomics reveals insights into cyanobacterial evolution and habitat adaptation.</title>
        <authorList>
            <person name="Chen M.Y."/>
            <person name="Teng W.K."/>
            <person name="Zhao L."/>
            <person name="Hu C.X."/>
            <person name="Zhou Y.K."/>
            <person name="Han B.P."/>
            <person name="Song L.R."/>
            <person name="Shu W.S."/>
        </authorList>
    </citation>
    <scope>NUCLEOTIDE SEQUENCE [LARGE SCALE GENOMIC DNA]</scope>
    <source>
        <strain evidence="2 3">FACHB-288</strain>
    </source>
</reference>
<organism evidence="2 3">
    <name type="scientific">Calothrix parietina FACHB-288</name>
    <dbReference type="NCBI Taxonomy" id="2692896"/>
    <lineage>
        <taxon>Bacteria</taxon>
        <taxon>Bacillati</taxon>
        <taxon>Cyanobacteriota</taxon>
        <taxon>Cyanophyceae</taxon>
        <taxon>Nostocales</taxon>
        <taxon>Calotrichaceae</taxon>
        <taxon>Calothrix</taxon>
    </lineage>
</organism>
<comment type="caution">
    <text evidence="2">The sequence shown here is derived from an EMBL/GenBank/DDBJ whole genome shotgun (WGS) entry which is preliminary data.</text>
</comment>
<dbReference type="EMBL" id="JACJQH010000026">
    <property type="protein sequence ID" value="MBD2197218.1"/>
    <property type="molecule type" value="Genomic_DNA"/>
</dbReference>
<proteinExistence type="predicted"/>
<gene>
    <name evidence="2" type="ORF">H6G24_17205</name>
</gene>
<keyword evidence="1" id="KW-0472">Membrane</keyword>
<evidence type="ECO:0000256" key="1">
    <source>
        <dbReference type="SAM" id="Phobius"/>
    </source>
</evidence>
<dbReference type="Proteomes" id="UP000658514">
    <property type="component" value="Unassembled WGS sequence"/>
</dbReference>
<keyword evidence="1" id="KW-0812">Transmembrane</keyword>
<name>A0ABR8ABI9_9CYAN</name>